<dbReference type="EMBL" id="CP025536">
    <property type="protein sequence ID" value="AUW96845.1"/>
    <property type="molecule type" value="Genomic_DNA"/>
</dbReference>
<keyword evidence="7" id="KW-1185">Reference proteome</keyword>
<dbReference type="RefSeq" id="WP_104968167.1">
    <property type="nucleotide sequence ID" value="NZ_CP025536.1"/>
</dbReference>
<accession>A0A2L0D4W2</accession>
<keyword evidence="2 4" id="KW-0547">Nucleotide-binding</keyword>
<dbReference type="InterPro" id="IPR052032">
    <property type="entry name" value="ATP-dep_AA_Ligase"/>
</dbReference>
<evidence type="ECO:0000256" key="2">
    <source>
        <dbReference type="ARBA" id="ARBA00022741"/>
    </source>
</evidence>
<dbReference type="GO" id="GO:0046872">
    <property type="term" value="F:metal ion binding"/>
    <property type="evidence" value="ECO:0007669"/>
    <property type="project" value="InterPro"/>
</dbReference>
<dbReference type="PROSITE" id="PS50975">
    <property type="entry name" value="ATP_GRASP"/>
    <property type="match status" value="1"/>
</dbReference>
<reference evidence="6 7" key="2">
    <citation type="submission" date="2018-02" db="EMBL/GenBank/DDBJ databases">
        <title>Whole genome sequencing analysis of Streptococcus pluranimalium isolated from cattle infected mastitis in China.</title>
        <authorList>
            <person name="Zhang J.-R."/>
            <person name="Hu G.-Z."/>
        </authorList>
    </citation>
    <scope>NUCLEOTIDE SEQUENCE [LARGE SCALE GENOMIC DNA]</scope>
    <source>
        <strain evidence="6 7">TH11417</strain>
    </source>
</reference>
<evidence type="ECO:0000256" key="4">
    <source>
        <dbReference type="PROSITE-ProRule" id="PRU00409"/>
    </source>
</evidence>
<name>A0A2L0D4W2_9STRE</name>
<proteinExistence type="predicted"/>
<evidence type="ECO:0000259" key="5">
    <source>
        <dbReference type="PROSITE" id="PS50975"/>
    </source>
</evidence>
<dbReference type="Gene3D" id="3.40.50.20">
    <property type="match status" value="1"/>
</dbReference>
<sequence>MTDKLNFVMISPHFPTNFETFAHRLYESGMNTLGIADVPYDQLSEGLRQHLTEYYRVDDMQDYDQVYRAVAYFAHKYGRIDRVESHNEFWLELDAKLRTDFNVFGFKNEDMLAIKTKRQMKEVFRNQGLKVAAGDTFKTDKEAKKLAKKLGFPIIVKPNSGVGASDTYKLKTSDELDHFLANRSSQVDYIMEEFMDGDIITFDGLADHDGKIVFYSSLEHSEAVLDTVANGTDMYYFLPREINPELVTLGEKCVSAFNIKERFFHFEFFRIKETGEIIPLEVNCRPPGGMTIDMWNYANDFDIFKEYANVVKENHFKSESKRPYHVFYISRRGDKEYRHSLEDIRQYFGQHLVSIVSVPGIFSEIMGQDGIIGRCPERETMRDLIRYAQEKV</sequence>
<dbReference type="Proteomes" id="UP000238956">
    <property type="component" value="Chromosome"/>
</dbReference>
<dbReference type="InterPro" id="IPR013815">
    <property type="entry name" value="ATP_grasp_subdomain_1"/>
</dbReference>
<dbReference type="AlphaFoldDB" id="A0A2L0D4W2"/>
<keyword evidence="1 6" id="KW-0436">Ligase</keyword>
<organism evidence="6 7">
    <name type="scientific">Streptococcus pluranimalium</name>
    <dbReference type="NCBI Taxonomy" id="82348"/>
    <lineage>
        <taxon>Bacteria</taxon>
        <taxon>Bacillati</taxon>
        <taxon>Bacillota</taxon>
        <taxon>Bacilli</taxon>
        <taxon>Lactobacillales</taxon>
        <taxon>Streptococcaceae</taxon>
        <taxon>Streptococcus</taxon>
    </lineage>
</organism>
<dbReference type="Gene3D" id="3.30.1490.20">
    <property type="entry name" value="ATP-grasp fold, A domain"/>
    <property type="match status" value="1"/>
</dbReference>
<dbReference type="InterPro" id="IPR011761">
    <property type="entry name" value="ATP-grasp"/>
</dbReference>
<reference evidence="6 7" key="1">
    <citation type="submission" date="2017-12" db="EMBL/GenBank/DDBJ databases">
        <authorList>
            <person name="Hurst M.R.H."/>
        </authorList>
    </citation>
    <scope>NUCLEOTIDE SEQUENCE [LARGE SCALE GENOMIC DNA]</scope>
    <source>
        <strain evidence="6 7">TH11417</strain>
    </source>
</reference>
<evidence type="ECO:0000313" key="6">
    <source>
        <dbReference type="EMBL" id="AUW96845.1"/>
    </source>
</evidence>
<evidence type="ECO:0000256" key="3">
    <source>
        <dbReference type="ARBA" id="ARBA00022840"/>
    </source>
</evidence>
<feature type="domain" description="ATP-grasp" evidence="5">
    <location>
        <begin position="121"/>
        <end position="312"/>
    </location>
</feature>
<evidence type="ECO:0000256" key="1">
    <source>
        <dbReference type="ARBA" id="ARBA00022598"/>
    </source>
</evidence>
<keyword evidence="3 4" id="KW-0067">ATP-binding</keyword>
<dbReference type="PANTHER" id="PTHR43585:SF2">
    <property type="entry name" value="ATP-GRASP ENZYME FSQD"/>
    <property type="match status" value="1"/>
</dbReference>
<dbReference type="Pfam" id="PF13535">
    <property type="entry name" value="ATP-grasp_4"/>
    <property type="match status" value="1"/>
</dbReference>
<dbReference type="KEGG" id="splr:C0J00_06835"/>
<dbReference type="Gene3D" id="3.30.470.20">
    <property type="entry name" value="ATP-grasp fold, B domain"/>
    <property type="match status" value="1"/>
</dbReference>
<dbReference type="GO" id="GO:0016874">
    <property type="term" value="F:ligase activity"/>
    <property type="evidence" value="ECO:0007669"/>
    <property type="project" value="UniProtKB-KW"/>
</dbReference>
<evidence type="ECO:0000313" key="7">
    <source>
        <dbReference type="Proteomes" id="UP000238956"/>
    </source>
</evidence>
<protein>
    <submittedName>
        <fullName evidence="6">Carboxylate--amine ligase</fullName>
    </submittedName>
</protein>
<dbReference type="SUPFAM" id="SSF56059">
    <property type="entry name" value="Glutathione synthetase ATP-binding domain-like"/>
    <property type="match status" value="1"/>
</dbReference>
<dbReference type="PANTHER" id="PTHR43585">
    <property type="entry name" value="FUMIPYRROLE BIOSYNTHESIS PROTEIN C"/>
    <property type="match status" value="1"/>
</dbReference>
<gene>
    <name evidence="6" type="ORF">C0J00_06835</name>
</gene>
<dbReference type="GeneID" id="98393623"/>
<dbReference type="GO" id="GO:0005524">
    <property type="term" value="F:ATP binding"/>
    <property type="evidence" value="ECO:0007669"/>
    <property type="project" value="UniProtKB-UniRule"/>
</dbReference>
<dbReference type="OrthoDB" id="24041at2"/>